<name>A0ABR5AKU2_9BACL</name>
<keyword evidence="7" id="KW-0234">DNA repair</keyword>
<gene>
    <name evidence="9" type="ORF">SD70_06350</name>
</gene>
<dbReference type="Pfam" id="PF03167">
    <property type="entry name" value="UDG"/>
    <property type="match status" value="1"/>
</dbReference>
<dbReference type="InterPro" id="IPR036895">
    <property type="entry name" value="Uracil-DNA_glycosylase-like_sf"/>
</dbReference>
<organism evidence="9 10">
    <name type="scientific">Gordoniibacillus kamchatkensis</name>
    <dbReference type="NCBI Taxonomy" id="1590651"/>
    <lineage>
        <taxon>Bacteria</taxon>
        <taxon>Bacillati</taxon>
        <taxon>Bacillota</taxon>
        <taxon>Bacilli</taxon>
        <taxon>Bacillales</taxon>
        <taxon>Paenibacillaceae</taxon>
        <taxon>Gordoniibacillus</taxon>
    </lineage>
</organism>
<keyword evidence="2" id="KW-0479">Metal-binding</keyword>
<dbReference type="SMART" id="SM00986">
    <property type="entry name" value="UDG"/>
    <property type="match status" value="1"/>
</dbReference>
<keyword evidence="5" id="KW-0408">Iron</keyword>
<proteinExistence type="predicted"/>
<keyword evidence="4" id="KW-0378">Hydrolase</keyword>
<dbReference type="EMBL" id="JXAK01000008">
    <property type="protein sequence ID" value="KIL41585.1"/>
    <property type="molecule type" value="Genomic_DNA"/>
</dbReference>
<keyword evidence="6" id="KW-0411">Iron-sulfur</keyword>
<reference evidence="9 10" key="1">
    <citation type="submission" date="2014-12" db="EMBL/GenBank/DDBJ databases">
        <title>Draft genome sequence of Paenibacillus kamchatkensis strain B-2647.</title>
        <authorList>
            <person name="Karlyshev A.V."/>
            <person name="Kudryashova E.B."/>
        </authorList>
    </citation>
    <scope>NUCLEOTIDE SEQUENCE [LARGE SCALE GENOMIC DNA]</scope>
    <source>
        <strain evidence="9 10">VKM B-2647</strain>
    </source>
</reference>
<keyword evidence="3" id="KW-0227">DNA damage</keyword>
<comment type="caution">
    <text evidence="9">The sequence shown here is derived from an EMBL/GenBank/DDBJ whole genome shotgun (WGS) entry which is preliminary data.</text>
</comment>
<keyword evidence="1" id="KW-0004">4Fe-4S</keyword>
<evidence type="ECO:0000256" key="2">
    <source>
        <dbReference type="ARBA" id="ARBA00022723"/>
    </source>
</evidence>
<accession>A0ABR5AKU2</accession>
<dbReference type="PANTHER" id="PTHR33693">
    <property type="entry name" value="TYPE-5 URACIL-DNA GLYCOSYLASE"/>
    <property type="match status" value="1"/>
</dbReference>
<dbReference type="CDD" id="cd10030">
    <property type="entry name" value="UDG-F4_TTUDGA_SPO1dp_like"/>
    <property type="match status" value="1"/>
</dbReference>
<dbReference type="PANTHER" id="PTHR33693:SF9">
    <property type="entry name" value="TYPE-4 URACIL-DNA GLYCOSYLASE"/>
    <property type="match status" value="1"/>
</dbReference>
<evidence type="ECO:0000256" key="5">
    <source>
        <dbReference type="ARBA" id="ARBA00023004"/>
    </source>
</evidence>
<dbReference type="SMART" id="SM00987">
    <property type="entry name" value="UreE_C"/>
    <property type="match status" value="1"/>
</dbReference>
<dbReference type="Gene3D" id="3.40.470.10">
    <property type="entry name" value="Uracil-DNA glycosylase-like domain"/>
    <property type="match status" value="1"/>
</dbReference>
<evidence type="ECO:0000256" key="3">
    <source>
        <dbReference type="ARBA" id="ARBA00022763"/>
    </source>
</evidence>
<evidence type="ECO:0000259" key="8">
    <source>
        <dbReference type="SMART" id="SM00986"/>
    </source>
</evidence>
<evidence type="ECO:0000256" key="7">
    <source>
        <dbReference type="ARBA" id="ARBA00023204"/>
    </source>
</evidence>
<evidence type="ECO:0000313" key="10">
    <source>
        <dbReference type="Proteomes" id="UP000031967"/>
    </source>
</evidence>
<dbReference type="InterPro" id="IPR005122">
    <property type="entry name" value="Uracil-DNA_glycosylase-like"/>
</dbReference>
<evidence type="ECO:0000313" key="9">
    <source>
        <dbReference type="EMBL" id="KIL41585.1"/>
    </source>
</evidence>
<protein>
    <submittedName>
        <fullName evidence="9">Uracil-DNA glycosylase</fullName>
    </submittedName>
</protein>
<evidence type="ECO:0000256" key="4">
    <source>
        <dbReference type="ARBA" id="ARBA00022801"/>
    </source>
</evidence>
<dbReference type="SUPFAM" id="SSF52141">
    <property type="entry name" value="Uracil-DNA glycosylase-like"/>
    <property type="match status" value="1"/>
</dbReference>
<keyword evidence="10" id="KW-1185">Reference proteome</keyword>
<dbReference type="Proteomes" id="UP000031967">
    <property type="component" value="Unassembled WGS sequence"/>
</dbReference>
<evidence type="ECO:0000256" key="6">
    <source>
        <dbReference type="ARBA" id="ARBA00023014"/>
    </source>
</evidence>
<evidence type="ECO:0000256" key="1">
    <source>
        <dbReference type="ARBA" id="ARBA00022485"/>
    </source>
</evidence>
<feature type="domain" description="Uracil-DNA glycosylase-like" evidence="8">
    <location>
        <begin position="18"/>
        <end position="164"/>
    </location>
</feature>
<dbReference type="InterPro" id="IPR051536">
    <property type="entry name" value="UDG_Type-4/5"/>
</dbReference>
<sequence length="177" mass="19787">MEACMKCELAKQRTRVVWGEGNPHASILVVLDNPGAREDAAGEPFVCGTRATLQEAAAEAGLGEAELYVTYVLKCRPRRAYDKEEARSACFAHFQLQLLRQRPRLVLALGNVAAQTLFADPEAEVKRLRGSWHEVLGLAAAVSYHPLAVRRRPTLWGVFRRDWQMVAEKWAELGSML</sequence>